<reference evidence="2" key="1">
    <citation type="submission" date="2021-02" db="EMBL/GenBank/DDBJ databases">
        <authorList>
            <person name="Nowell W R."/>
        </authorList>
    </citation>
    <scope>NUCLEOTIDE SEQUENCE</scope>
</reference>
<evidence type="ECO:0000256" key="1">
    <source>
        <dbReference type="SAM" id="SignalP"/>
    </source>
</evidence>
<protein>
    <recommendedName>
        <fullName evidence="4">Polymorphic outer membrane protein</fullName>
    </recommendedName>
</protein>
<name>A0A814IY40_ADIRI</name>
<evidence type="ECO:0000313" key="2">
    <source>
        <dbReference type="EMBL" id="CAF1029852.1"/>
    </source>
</evidence>
<sequence length="464" mass="47581">MIGALSITTTTILLLVVTGTIRSWALPKNVCRSPVGLQSTSKPATVVGTGTAASCNQAALVAALLKGGIITFNCGNSGIPVTIPITSELQVAKGVDTLIDGGGIVTLDGQGKTRIFRFDRLFYGNATPIFTVQRLRLINGYCQDNGGGCAILQKNGGTTKIINCTLGGGDTTVISSVFLGNKCSNGGGLGILGSGLMIYNSHFEDNQATGKDGNPGLGGNGGAISFDGRGRNNTICGTRFTRNQANKFGGTFFRVSYNGDEQNNFDNVLIDSNLVVQSGNGAAGALYIQGGTARIRNATIFNNSATTAGALFFSNEKAVELSSVNLIGNRANTQIGGAFFCSKPVTGTLSGLTVANNYAGVLGAAFAACTDTLTLSKSIIANNTVGNVYTANACSNAMNDGKGVIQAPINKPKPANGVDPPCTNGTGTPMRVDNITVILDTTAWKIKVVGAQPVYLGPTVVPGL</sequence>
<keyword evidence="3" id="KW-1185">Reference proteome</keyword>
<dbReference type="Proteomes" id="UP000663828">
    <property type="component" value="Unassembled WGS sequence"/>
</dbReference>
<keyword evidence="1" id="KW-0732">Signal</keyword>
<feature type="chain" id="PRO_5032421471" description="Polymorphic outer membrane protein" evidence="1">
    <location>
        <begin position="26"/>
        <end position="464"/>
    </location>
</feature>
<evidence type="ECO:0008006" key="4">
    <source>
        <dbReference type="Google" id="ProtNLM"/>
    </source>
</evidence>
<dbReference type="InterPro" id="IPR011050">
    <property type="entry name" value="Pectin_lyase_fold/virulence"/>
</dbReference>
<gene>
    <name evidence="2" type="ORF">XAT740_LOCUS14690</name>
</gene>
<dbReference type="EMBL" id="CAJNOR010000888">
    <property type="protein sequence ID" value="CAF1029852.1"/>
    <property type="molecule type" value="Genomic_DNA"/>
</dbReference>
<dbReference type="AlphaFoldDB" id="A0A814IY40"/>
<proteinExistence type="predicted"/>
<organism evidence="2 3">
    <name type="scientific">Adineta ricciae</name>
    <name type="common">Rotifer</name>
    <dbReference type="NCBI Taxonomy" id="249248"/>
    <lineage>
        <taxon>Eukaryota</taxon>
        <taxon>Metazoa</taxon>
        <taxon>Spiralia</taxon>
        <taxon>Gnathifera</taxon>
        <taxon>Rotifera</taxon>
        <taxon>Eurotatoria</taxon>
        <taxon>Bdelloidea</taxon>
        <taxon>Adinetida</taxon>
        <taxon>Adinetidae</taxon>
        <taxon>Adineta</taxon>
    </lineage>
</organism>
<feature type="signal peptide" evidence="1">
    <location>
        <begin position="1"/>
        <end position="25"/>
    </location>
</feature>
<dbReference type="SUPFAM" id="SSF51126">
    <property type="entry name" value="Pectin lyase-like"/>
    <property type="match status" value="1"/>
</dbReference>
<evidence type="ECO:0000313" key="3">
    <source>
        <dbReference type="Proteomes" id="UP000663828"/>
    </source>
</evidence>
<comment type="caution">
    <text evidence="2">The sequence shown here is derived from an EMBL/GenBank/DDBJ whole genome shotgun (WGS) entry which is preliminary data.</text>
</comment>
<accession>A0A814IY40</accession>